<sequence length="183" mass="19712">MRAHNLPLFIISIFLYTNSAQSDATPPYSCDPSNPSTNSLLFCDATLSVAARAGDLVSRLALDEKVGQLANSAPSIPRLGVSAYEWWSEALHGVSRHGRGISFGGPIKSATMFPQIILSAASFDSRLWYRIAQAIGKEGRAFFNGGQGKGMTFWAPNINILRDPRWGRGQETAGEAPLVAGML</sequence>
<keyword evidence="2" id="KW-0732">Signal</keyword>
<comment type="caution">
    <text evidence="3">The sequence shown here is derived from an EMBL/GenBank/DDBJ whole genome shotgun (WGS) entry which is preliminary data.</text>
</comment>
<organism evidence="3 4">
    <name type="scientific">Salvia divinorum</name>
    <name type="common">Maria pastora</name>
    <name type="synonym">Diviner's sage</name>
    <dbReference type="NCBI Taxonomy" id="28513"/>
    <lineage>
        <taxon>Eukaryota</taxon>
        <taxon>Viridiplantae</taxon>
        <taxon>Streptophyta</taxon>
        <taxon>Embryophyta</taxon>
        <taxon>Tracheophyta</taxon>
        <taxon>Spermatophyta</taxon>
        <taxon>Magnoliopsida</taxon>
        <taxon>eudicotyledons</taxon>
        <taxon>Gunneridae</taxon>
        <taxon>Pentapetalae</taxon>
        <taxon>asterids</taxon>
        <taxon>lamiids</taxon>
        <taxon>Lamiales</taxon>
        <taxon>Lamiaceae</taxon>
        <taxon>Nepetoideae</taxon>
        <taxon>Mentheae</taxon>
        <taxon>Salviinae</taxon>
        <taxon>Salvia</taxon>
        <taxon>Salvia subgen. Calosphace</taxon>
    </lineage>
</organism>
<dbReference type="EMBL" id="JBEAFC010000003">
    <property type="protein sequence ID" value="KAL1561549.1"/>
    <property type="molecule type" value="Genomic_DNA"/>
</dbReference>
<protein>
    <submittedName>
        <fullName evidence="3">Beta-D-xylosidase 7</fullName>
    </submittedName>
</protein>
<dbReference type="Gene3D" id="3.20.20.300">
    <property type="entry name" value="Glycoside hydrolase, family 3, N-terminal domain"/>
    <property type="match status" value="1"/>
</dbReference>
<dbReference type="AlphaFoldDB" id="A0ABD1I1T7"/>
<dbReference type="PANTHER" id="PTHR42721:SF48">
    <property type="entry name" value="GLYCOSIDASE"/>
    <property type="match status" value="1"/>
</dbReference>
<dbReference type="InterPro" id="IPR044993">
    <property type="entry name" value="BXL"/>
</dbReference>
<feature type="chain" id="PRO_5044810231" evidence="2">
    <location>
        <begin position="23"/>
        <end position="183"/>
    </location>
</feature>
<evidence type="ECO:0000256" key="2">
    <source>
        <dbReference type="SAM" id="SignalP"/>
    </source>
</evidence>
<gene>
    <name evidence="3" type="primary">BXL7</name>
    <name evidence="3" type="ORF">AAHA92_04240</name>
</gene>
<keyword evidence="4" id="KW-1185">Reference proteome</keyword>
<reference evidence="3 4" key="1">
    <citation type="submission" date="2024-06" db="EMBL/GenBank/DDBJ databases">
        <title>A chromosome level genome sequence of Diviner's sage (Salvia divinorum).</title>
        <authorList>
            <person name="Ford S.A."/>
            <person name="Ro D.-K."/>
            <person name="Ness R.W."/>
            <person name="Phillips M.A."/>
        </authorList>
    </citation>
    <scope>NUCLEOTIDE SEQUENCE [LARGE SCALE GENOMIC DNA]</scope>
    <source>
        <strain evidence="3">SAF-2024a</strain>
        <tissue evidence="3">Leaf</tissue>
    </source>
</reference>
<dbReference type="SUPFAM" id="SSF51445">
    <property type="entry name" value="(Trans)glycosidases"/>
    <property type="match status" value="1"/>
</dbReference>
<feature type="signal peptide" evidence="2">
    <location>
        <begin position="1"/>
        <end position="22"/>
    </location>
</feature>
<evidence type="ECO:0000313" key="4">
    <source>
        <dbReference type="Proteomes" id="UP001567538"/>
    </source>
</evidence>
<evidence type="ECO:0000256" key="1">
    <source>
        <dbReference type="ARBA" id="ARBA00022801"/>
    </source>
</evidence>
<dbReference type="Proteomes" id="UP001567538">
    <property type="component" value="Unassembled WGS sequence"/>
</dbReference>
<proteinExistence type="predicted"/>
<keyword evidence="1" id="KW-0378">Hydrolase</keyword>
<dbReference type="InterPro" id="IPR017853">
    <property type="entry name" value="GH"/>
</dbReference>
<dbReference type="PANTHER" id="PTHR42721">
    <property type="entry name" value="SUGAR HYDROLASE-RELATED"/>
    <property type="match status" value="1"/>
</dbReference>
<dbReference type="GO" id="GO:0016787">
    <property type="term" value="F:hydrolase activity"/>
    <property type="evidence" value="ECO:0007669"/>
    <property type="project" value="UniProtKB-KW"/>
</dbReference>
<name>A0ABD1I1T7_SALDI</name>
<dbReference type="InterPro" id="IPR036962">
    <property type="entry name" value="Glyco_hydro_3_N_sf"/>
</dbReference>
<accession>A0ABD1I1T7</accession>
<evidence type="ECO:0000313" key="3">
    <source>
        <dbReference type="EMBL" id="KAL1561549.1"/>
    </source>
</evidence>